<dbReference type="Proteomes" id="UP000327013">
    <property type="component" value="Chromosome 8"/>
</dbReference>
<dbReference type="OrthoDB" id="1739516at2759"/>
<protein>
    <submittedName>
        <fullName evidence="1">Uncharacterized protein</fullName>
    </submittedName>
</protein>
<sequence>MAKLALSCKARRTQKQKGFSFSESEMDVARQLIQLSGESDDHHHNDDDNNNTSCAEGKVEQCKVGDAADASSGVTLALSSSLLDGHPVSKMCTHRQLLVPPRHPAPRTWRQSARAAFELDRGVAREVEDALDEAAVLAENLEGEAAASEVVEDVGVVAQDVRAAVEAGQVHVHRRLLGMTNSKHILAYNILEVG</sequence>
<evidence type="ECO:0000313" key="2">
    <source>
        <dbReference type="Proteomes" id="UP000327013"/>
    </source>
</evidence>
<organism evidence="1 2">
    <name type="scientific">Carpinus fangiana</name>
    <dbReference type="NCBI Taxonomy" id="176857"/>
    <lineage>
        <taxon>Eukaryota</taxon>
        <taxon>Viridiplantae</taxon>
        <taxon>Streptophyta</taxon>
        <taxon>Embryophyta</taxon>
        <taxon>Tracheophyta</taxon>
        <taxon>Spermatophyta</taxon>
        <taxon>Magnoliopsida</taxon>
        <taxon>eudicotyledons</taxon>
        <taxon>Gunneridae</taxon>
        <taxon>Pentapetalae</taxon>
        <taxon>rosids</taxon>
        <taxon>fabids</taxon>
        <taxon>Fagales</taxon>
        <taxon>Betulaceae</taxon>
        <taxon>Carpinus</taxon>
    </lineage>
</organism>
<dbReference type="EMBL" id="CM017328">
    <property type="protein sequence ID" value="KAE8124714.1"/>
    <property type="molecule type" value="Genomic_DNA"/>
</dbReference>
<accession>A0A5N6RUX6</accession>
<proteinExistence type="predicted"/>
<reference evidence="1 2" key="1">
    <citation type="submission" date="2019-06" db="EMBL/GenBank/DDBJ databases">
        <title>A chromosomal-level reference genome of Carpinus fangiana (Coryloideae, Betulaceae).</title>
        <authorList>
            <person name="Yang X."/>
            <person name="Wang Z."/>
            <person name="Zhang L."/>
            <person name="Hao G."/>
            <person name="Liu J."/>
            <person name="Yang Y."/>
        </authorList>
    </citation>
    <scope>NUCLEOTIDE SEQUENCE [LARGE SCALE GENOMIC DNA]</scope>
    <source>
        <strain evidence="1">Cfa_2016G</strain>
        <tissue evidence="1">Leaf</tissue>
    </source>
</reference>
<name>A0A5N6RUX6_9ROSI</name>
<keyword evidence="2" id="KW-1185">Reference proteome</keyword>
<gene>
    <name evidence="1" type="ORF">FH972_019575</name>
</gene>
<dbReference type="AlphaFoldDB" id="A0A5N6RUX6"/>
<evidence type="ECO:0000313" key="1">
    <source>
        <dbReference type="EMBL" id="KAE8124714.1"/>
    </source>
</evidence>